<dbReference type="GO" id="GO:0003676">
    <property type="term" value="F:nucleic acid binding"/>
    <property type="evidence" value="ECO:0007669"/>
    <property type="project" value="InterPro"/>
</dbReference>
<name>A0A3N4JNV3_9PEZI</name>
<dbReference type="InterPro" id="IPR038717">
    <property type="entry name" value="Tc1-like_DDE_dom"/>
</dbReference>
<feature type="non-terminal residue" evidence="2">
    <location>
        <position position="1"/>
    </location>
</feature>
<dbReference type="Proteomes" id="UP000276215">
    <property type="component" value="Unassembled WGS sequence"/>
</dbReference>
<evidence type="ECO:0000313" key="3">
    <source>
        <dbReference type="Proteomes" id="UP000276215"/>
    </source>
</evidence>
<dbReference type="Pfam" id="PF13358">
    <property type="entry name" value="DDE_3"/>
    <property type="match status" value="1"/>
</dbReference>
<feature type="domain" description="Tc1-like transposase DDE" evidence="1">
    <location>
        <begin position="2"/>
        <end position="33"/>
    </location>
</feature>
<reference evidence="2 3" key="1">
    <citation type="journal article" date="2018" name="Nat. Ecol. Evol.">
        <title>Pezizomycetes genomes reveal the molecular basis of ectomycorrhizal truffle lifestyle.</title>
        <authorList>
            <person name="Murat C."/>
            <person name="Payen T."/>
            <person name="Noel B."/>
            <person name="Kuo A."/>
            <person name="Morin E."/>
            <person name="Chen J."/>
            <person name="Kohler A."/>
            <person name="Krizsan K."/>
            <person name="Balestrini R."/>
            <person name="Da Silva C."/>
            <person name="Montanini B."/>
            <person name="Hainaut M."/>
            <person name="Levati E."/>
            <person name="Barry K.W."/>
            <person name="Belfiori B."/>
            <person name="Cichocki N."/>
            <person name="Clum A."/>
            <person name="Dockter R.B."/>
            <person name="Fauchery L."/>
            <person name="Guy J."/>
            <person name="Iotti M."/>
            <person name="Le Tacon F."/>
            <person name="Lindquist E.A."/>
            <person name="Lipzen A."/>
            <person name="Malagnac F."/>
            <person name="Mello A."/>
            <person name="Molinier V."/>
            <person name="Miyauchi S."/>
            <person name="Poulain J."/>
            <person name="Riccioni C."/>
            <person name="Rubini A."/>
            <person name="Sitrit Y."/>
            <person name="Splivallo R."/>
            <person name="Traeger S."/>
            <person name="Wang M."/>
            <person name="Zifcakova L."/>
            <person name="Wipf D."/>
            <person name="Zambonelli A."/>
            <person name="Paolocci F."/>
            <person name="Nowrousian M."/>
            <person name="Ottonello S."/>
            <person name="Baldrian P."/>
            <person name="Spatafora J.W."/>
            <person name="Henrissat B."/>
            <person name="Nagy L.G."/>
            <person name="Aury J.M."/>
            <person name="Wincker P."/>
            <person name="Grigoriev I.V."/>
            <person name="Bonfante P."/>
            <person name="Martin F.M."/>
        </authorList>
    </citation>
    <scope>NUCLEOTIDE SEQUENCE [LARGE SCALE GENOMIC DNA]</scope>
    <source>
        <strain evidence="2 3">120613-1</strain>
    </source>
</reference>
<sequence length="68" mass="8015">KLIMLPPYSPDYNPIELSFSVIKRWITRHHLEFAEAIIEGEMNLFFTFAMSMITETQVQGFFKHCGYV</sequence>
<dbReference type="OrthoDB" id="5386133at2759"/>
<protein>
    <recommendedName>
        <fullName evidence="1">Tc1-like transposase DDE domain-containing protein</fullName>
    </recommendedName>
</protein>
<accession>A0A3N4JNV3</accession>
<gene>
    <name evidence="2" type="ORF">L873DRAFT_1687042</name>
</gene>
<dbReference type="AlphaFoldDB" id="A0A3N4JNV3"/>
<proteinExistence type="predicted"/>
<organism evidence="2 3">
    <name type="scientific">Choiromyces venosus 120613-1</name>
    <dbReference type="NCBI Taxonomy" id="1336337"/>
    <lineage>
        <taxon>Eukaryota</taxon>
        <taxon>Fungi</taxon>
        <taxon>Dikarya</taxon>
        <taxon>Ascomycota</taxon>
        <taxon>Pezizomycotina</taxon>
        <taxon>Pezizomycetes</taxon>
        <taxon>Pezizales</taxon>
        <taxon>Tuberaceae</taxon>
        <taxon>Choiromyces</taxon>
    </lineage>
</organism>
<dbReference type="EMBL" id="ML120394">
    <property type="protein sequence ID" value="RPA98658.1"/>
    <property type="molecule type" value="Genomic_DNA"/>
</dbReference>
<dbReference type="Gene3D" id="3.30.420.10">
    <property type="entry name" value="Ribonuclease H-like superfamily/Ribonuclease H"/>
    <property type="match status" value="1"/>
</dbReference>
<keyword evidence="3" id="KW-1185">Reference proteome</keyword>
<evidence type="ECO:0000259" key="1">
    <source>
        <dbReference type="Pfam" id="PF13358"/>
    </source>
</evidence>
<evidence type="ECO:0000313" key="2">
    <source>
        <dbReference type="EMBL" id="RPA98658.1"/>
    </source>
</evidence>
<dbReference type="InterPro" id="IPR036397">
    <property type="entry name" value="RNaseH_sf"/>
</dbReference>
<dbReference type="STRING" id="1336337.A0A3N4JNV3"/>